<evidence type="ECO:0000256" key="2">
    <source>
        <dbReference type="SAM" id="Phobius"/>
    </source>
</evidence>
<dbReference type="EMBL" id="MT663534">
    <property type="protein sequence ID" value="QOI90262.1"/>
    <property type="molecule type" value="Genomic_DNA"/>
</dbReference>
<dbReference type="Proteomes" id="UP001162120">
    <property type="component" value="Segment"/>
</dbReference>
<keyword evidence="2" id="KW-0812">Transmembrane</keyword>
<feature type="transmembrane region" description="Helical" evidence="2">
    <location>
        <begin position="12"/>
        <end position="34"/>
    </location>
</feature>
<organism evidence="3 4">
    <name type="scientific">Pyramimonas orientalis virus 01B</name>
    <dbReference type="NCBI Taxonomy" id="3134525"/>
    <lineage>
        <taxon>Viruses</taxon>
        <taxon>Varidnaviria</taxon>
        <taxon>Bamfordvirae</taxon>
        <taxon>Nucleocytoviricota</taxon>
        <taxon>Megaviricetes</taxon>
        <taxon>Imitervirales</taxon>
        <taxon>Allomimiviridae</taxon>
        <taxon>Heliosvirus</taxon>
        <taxon>Heliosvirus raunefjordenense</taxon>
    </lineage>
</organism>
<evidence type="ECO:0000313" key="3">
    <source>
        <dbReference type="EMBL" id="QOI90262.1"/>
    </source>
</evidence>
<keyword evidence="4" id="KW-1185">Reference proteome</keyword>
<keyword evidence="2" id="KW-0472">Membrane</keyword>
<sequence length="1434" mass="161375">MEILNVFKLIIMLVHVLVCALLVIVLIFIIVRLFKTNEQFVNDFDDVMDNKCLLKSNQQLDNYIFGQGVCKKNTCPAELCSRFRLNTRTNLYEFVTELSPQLDTSTDGGEFTCQTKESIPDKVYCQTPVPTCERQGESNFCYELVDADPTDSYSAKEWRKMEYIKKLDDAGNCIWENTMDPSNNDKDDGYFDNCQKQEINCSDCNIPCASLPREGVSFRDNYQKFILGNDGTCIEDTTNGCFECDESQTKIGYKLNSVRRQVEPVFFRQQVYFDGICVFLDENNNCHPDDIATYPEYCGTQTDIISGVVETGNCASNPYRFCCNLNNRDMFEQTKYRSLLSEDGRKCVYASVDASKSRELDISDPDGFNCPGYDFRLCTNPDEYRNVDQQRCTPCPPDKFLADNTQFFESQACVLLPDCSDQVDVCFEKFDGLGTILTKNEYEKVPQITRTPGQVLATASCVSSSPSDCVRTCMAEKTVVVPNHIAQTPDTFCDHCQDNKKFNPVTFSCDDEQSCPNKGTTQKCLDKHLNQFFDYTVSQLDDFSPCVLERYHNNIPYTMNLNECETDCPANYVEDTTTNKCIIPECVFNKSYRVTDNIGGVNDVIFDNTQNHDVAFVFDNIRLNEVKHHPTYCKINHITKNINVSARNVEGAPVCRVSDDTSLRVPEVSVQEGDLYNTETARAEQTVNGANGDCPVDCRLGEAIAKNTCFDENNRDKFTGDERRCYYRDEQDVHSMKGVTTRTRTVIQDKAHFGMDCQTAADNLEQGLDYQEGSQPKTFKRTTTCDLPQCDVHCVSAGHTTNCGECQPKQDDPCSFEKTCELTITQQPFGNGRICSEPLTKKIDCATREKQCDVCNLEWVYNDIARNTAVNNSVWDNIPSNSPTSDVINEYCGTNGPMTYSRSSVVTNDNHCTYQDETRAPGVVIKTESKTVGKCALTQGEIDYVCNDDNNFVWDRDFSTSCSCYINGSSFYRTGTLKNKNFTQRGMEITCANKGNTVSCDSHYTSQFCTDARSELQREIDDKAAAEKEAADKAEKEAADKVAADKAAADKAAAETAAKAFCADDNNFDWVAVDGDSCDCTTLYKSIKESTRDPPEGCSSKDRVVSCKSHYDSEDCVQERLNECKKESNYTPWSSNEICPTGCQNNGKIIRTRIFHRNIICGDTYLPTAYEIDCPDVPSNCPIPITEGYYKIVHPNNPDNFYLFRNDNGDVDFTTEESEATSVLVNFITNLTGMQYIRISYLHNIGERFYVDVKNDKFVFVNTDSRVELNQTQSPGFFTISKNGIELSFRNAVDNIFRFEPCDEHCEYKSIHRNRSTSNYYMMDYGDDSCPDTDHITNADTCKAAVNELVLDTKGTTPWVHERNEGHVPKNCSINTTGGIHFSSISEGSSPNAVPICKKPQLSDTEMLAIRTYVSTKIQDVAKIVSSMQLGLGG</sequence>
<keyword evidence="2" id="KW-1133">Transmembrane helix</keyword>
<protein>
    <submittedName>
        <fullName evidence="3">Uncharacterized protein</fullName>
    </submittedName>
</protein>
<accession>A0A7M3UNJ9</accession>
<feature type="coiled-coil region" evidence="1">
    <location>
        <begin position="1009"/>
        <end position="1037"/>
    </location>
</feature>
<proteinExistence type="predicted"/>
<reference evidence="3" key="1">
    <citation type="submission" date="2020-06" db="EMBL/GenBank/DDBJ databases">
        <title>Lateral gene transfer of anion-conducting channel rhodopsins between green algae and giant viruses.</title>
        <authorList>
            <person name="Rozenberg A."/>
            <person name="Oppermann J."/>
            <person name="Wietek J."/>
            <person name="Fernandez Lahore R.G."/>
            <person name="Sandaa R.-A."/>
            <person name="Bratbak G."/>
            <person name="Hegemann P."/>
            <person name="Beja O."/>
        </authorList>
    </citation>
    <scope>NUCLEOTIDE SEQUENCE</scope>
    <source>
        <strain evidence="3">01B</strain>
    </source>
</reference>
<evidence type="ECO:0000256" key="1">
    <source>
        <dbReference type="SAM" id="Coils"/>
    </source>
</evidence>
<evidence type="ECO:0000313" key="4">
    <source>
        <dbReference type="Proteomes" id="UP001162120"/>
    </source>
</evidence>
<gene>
    <name evidence="3" type="ORF">HWQ62_00125</name>
</gene>
<name>A0A7M3UNJ9_9VIRU</name>
<keyword evidence="1" id="KW-0175">Coiled coil</keyword>